<comment type="subunit">
    <text evidence="3">Homodimer.</text>
</comment>
<dbReference type="Gene3D" id="1.10.287.70">
    <property type="match status" value="2"/>
</dbReference>
<feature type="transmembrane region" description="Helical" evidence="7">
    <location>
        <begin position="118"/>
        <end position="138"/>
    </location>
</feature>
<comment type="subcellular location">
    <subcellularLocation>
        <location evidence="1">Membrane</location>
        <topology evidence="1">Multi-pass membrane protein</topology>
    </subcellularLocation>
</comment>
<dbReference type="InterPro" id="IPR027359">
    <property type="entry name" value="Volt_channel_dom_sf"/>
</dbReference>
<comment type="caution">
    <text evidence="9">The sequence shown here is derived from an EMBL/GenBank/DDBJ whole genome shotgun (WGS) entry which is preliminary data.</text>
</comment>
<dbReference type="Pfam" id="PF00520">
    <property type="entry name" value="Ion_trans"/>
    <property type="match status" value="2"/>
</dbReference>
<evidence type="ECO:0000256" key="2">
    <source>
        <dbReference type="ARBA" id="ARBA00009286"/>
    </source>
</evidence>
<dbReference type="GO" id="GO:0005245">
    <property type="term" value="F:voltage-gated calcium channel activity"/>
    <property type="evidence" value="ECO:0007669"/>
    <property type="project" value="InterPro"/>
</dbReference>
<feature type="transmembrane region" description="Helical" evidence="7">
    <location>
        <begin position="561"/>
        <end position="583"/>
    </location>
</feature>
<dbReference type="PANTHER" id="PTHR46988:SF4">
    <property type="entry name" value="ION TRANSPORT DOMAIN-CONTAINING PROTEIN"/>
    <property type="match status" value="1"/>
</dbReference>
<dbReference type="EMBL" id="VJMJ01000140">
    <property type="protein sequence ID" value="KAF0731741.1"/>
    <property type="molecule type" value="Genomic_DNA"/>
</dbReference>
<proteinExistence type="inferred from homology"/>
<evidence type="ECO:0000256" key="4">
    <source>
        <dbReference type="ARBA" id="ARBA00022692"/>
    </source>
</evidence>
<name>A0A6G0WW94_9STRA</name>
<dbReference type="Proteomes" id="UP000481153">
    <property type="component" value="Unassembled WGS sequence"/>
</dbReference>
<feature type="transmembrane region" description="Helical" evidence="7">
    <location>
        <begin position="657"/>
        <end position="680"/>
    </location>
</feature>
<dbReference type="PANTHER" id="PTHR46988">
    <property type="entry name" value="TWO PORE CALCIUM CHANNEL PROTEIN 1"/>
    <property type="match status" value="1"/>
</dbReference>
<evidence type="ECO:0000256" key="6">
    <source>
        <dbReference type="ARBA" id="ARBA00023136"/>
    </source>
</evidence>
<gene>
    <name evidence="9" type="ORF">Ae201684_011044</name>
</gene>
<keyword evidence="5 7" id="KW-1133">Transmembrane helix</keyword>
<feature type="transmembrane region" description="Helical" evidence="7">
    <location>
        <begin position="202"/>
        <end position="231"/>
    </location>
</feature>
<feature type="transmembrane region" description="Helical" evidence="7">
    <location>
        <begin position="276"/>
        <end position="298"/>
    </location>
</feature>
<keyword evidence="10" id="KW-1185">Reference proteome</keyword>
<evidence type="ECO:0000256" key="7">
    <source>
        <dbReference type="SAM" id="Phobius"/>
    </source>
</evidence>
<sequence>MCSKSMVSLRDKMLDTAPLLCKSTDDAIFSATWLVEDAFLGVSRPMPVSTETAHQIYVLHSKFELLERCIMYFLVFMTFIQTPDWCDESKAFPCGDPSDPSTPMTFHMNYLTHAQSRSVEVGCLMILLIHALVPYLYLHDRFLTRPESCIQLGLICASLVDLMLTATWSAYNPVASLHLHEYIRIGFVLTIHPALRRSLCKILLVLSEIYSILSLVLVFILFYSWMAIILFGGTPEGKAQMPNMTEASWHFLILITTSNFPDVMMPAYNENRAACLFFIMFLCFGLFFLMNVVLAIIFNNFSRYSEVETASRQARRADKLTQAFHILAQIDKSSSDQVIPLDVCVRMFVELDRCHHISFMHKTKMHDILASLDTNGDNQIELSEFLETCDVLERLLFVDNQVFRSEMEICFPLFVHTTAFQSFREMVHCKAFEWFIDGALVVNAILVLVESSSVMYGDVLTEESTPWDGWNALEIAFTTLYVVEMVVKIIVDGSRKYLASGKNRFDCIITVAVVGIDLYTHAGSQPNRSPQLIRVFLIARCLRLFRLIVHIKGYRVIFTTWFRLVKFGLHLVALLFCHMYIFALLGNQLFGGRISPAVMRAQFPNDPYTQADYMANNFNDMPGAMVSLFELILVNNWFVLADGHAAVTSKYARWFFIAYHVLGVTFLLNLLIASILDAFIDEYKQEHAKTATTEHSTQTLIPAKRVQPLANYGSIDKMSGGVDEIRTN</sequence>
<dbReference type="SUPFAM" id="SSF81324">
    <property type="entry name" value="Voltage-gated potassium channels"/>
    <property type="match status" value="2"/>
</dbReference>
<dbReference type="InterPro" id="IPR018247">
    <property type="entry name" value="EF_Hand_1_Ca_BS"/>
</dbReference>
<dbReference type="InterPro" id="IPR044581">
    <property type="entry name" value="TPC1_plant"/>
</dbReference>
<feature type="domain" description="EF-hand" evidence="8">
    <location>
        <begin position="360"/>
        <end position="395"/>
    </location>
</feature>
<keyword evidence="6 7" id="KW-0472">Membrane</keyword>
<dbReference type="PROSITE" id="PS50222">
    <property type="entry name" value="EF_HAND_2"/>
    <property type="match status" value="1"/>
</dbReference>
<dbReference type="GO" id="GO:0016020">
    <property type="term" value="C:membrane"/>
    <property type="evidence" value="ECO:0007669"/>
    <property type="project" value="UniProtKB-SubCell"/>
</dbReference>
<dbReference type="InterPro" id="IPR002048">
    <property type="entry name" value="EF_hand_dom"/>
</dbReference>
<dbReference type="InterPro" id="IPR005821">
    <property type="entry name" value="Ion_trans_dom"/>
</dbReference>
<evidence type="ECO:0000259" key="8">
    <source>
        <dbReference type="PROSITE" id="PS50222"/>
    </source>
</evidence>
<evidence type="ECO:0000256" key="3">
    <source>
        <dbReference type="ARBA" id="ARBA00011738"/>
    </source>
</evidence>
<evidence type="ECO:0000313" key="10">
    <source>
        <dbReference type="Proteomes" id="UP000481153"/>
    </source>
</evidence>
<dbReference type="PROSITE" id="PS00018">
    <property type="entry name" value="EF_HAND_1"/>
    <property type="match status" value="1"/>
</dbReference>
<dbReference type="Gene3D" id="1.20.120.350">
    <property type="entry name" value="Voltage-gated potassium channels. Chain C"/>
    <property type="match status" value="1"/>
</dbReference>
<evidence type="ECO:0000256" key="1">
    <source>
        <dbReference type="ARBA" id="ARBA00004141"/>
    </source>
</evidence>
<comment type="similarity">
    <text evidence="2">Belongs to the calcium channel alpha-1 subunit (TC 1.A.1.11) family. Two pore calcium channel subfamily.</text>
</comment>
<dbReference type="VEuPathDB" id="FungiDB:AeMF1_004549"/>
<dbReference type="AlphaFoldDB" id="A0A6G0WW94"/>
<accession>A0A6G0WW94</accession>
<evidence type="ECO:0000313" key="9">
    <source>
        <dbReference type="EMBL" id="KAF0731741.1"/>
    </source>
</evidence>
<evidence type="ECO:0000256" key="5">
    <source>
        <dbReference type="ARBA" id="ARBA00022989"/>
    </source>
</evidence>
<organism evidence="9 10">
    <name type="scientific">Aphanomyces euteiches</name>
    <dbReference type="NCBI Taxonomy" id="100861"/>
    <lineage>
        <taxon>Eukaryota</taxon>
        <taxon>Sar</taxon>
        <taxon>Stramenopiles</taxon>
        <taxon>Oomycota</taxon>
        <taxon>Saprolegniomycetes</taxon>
        <taxon>Saprolegniales</taxon>
        <taxon>Verrucalvaceae</taxon>
        <taxon>Aphanomyces</taxon>
    </lineage>
</organism>
<reference evidence="9 10" key="1">
    <citation type="submission" date="2019-07" db="EMBL/GenBank/DDBJ databases">
        <title>Genomics analysis of Aphanomyces spp. identifies a new class of oomycete effector associated with host adaptation.</title>
        <authorList>
            <person name="Gaulin E."/>
        </authorList>
    </citation>
    <scope>NUCLEOTIDE SEQUENCE [LARGE SCALE GENOMIC DNA]</scope>
    <source>
        <strain evidence="9 10">ATCC 201684</strain>
    </source>
</reference>
<dbReference type="GO" id="GO:0005509">
    <property type="term" value="F:calcium ion binding"/>
    <property type="evidence" value="ECO:0007669"/>
    <property type="project" value="InterPro"/>
</dbReference>
<protein>
    <recommendedName>
        <fullName evidence="8">EF-hand domain-containing protein</fullName>
    </recommendedName>
</protein>
<keyword evidence="4 7" id="KW-0812">Transmembrane</keyword>